<evidence type="ECO:0000256" key="1">
    <source>
        <dbReference type="SAM" id="MobiDB-lite"/>
    </source>
</evidence>
<feature type="compositionally biased region" description="Polar residues" evidence="1">
    <location>
        <begin position="169"/>
        <end position="179"/>
    </location>
</feature>
<gene>
    <name evidence="2" type="ORF">PACLA_8A014457</name>
</gene>
<comment type="caution">
    <text evidence="2">The sequence shown here is derived from an EMBL/GenBank/DDBJ whole genome shotgun (WGS) entry which is preliminary data.</text>
</comment>
<reference evidence="2" key="1">
    <citation type="submission" date="2020-04" db="EMBL/GenBank/DDBJ databases">
        <authorList>
            <person name="Alioto T."/>
            <person name="Alioto T."/>
            <person name="Gomez Garrido J."/>
        </authorList>
    </citation>
    <scope>NUCLEOTIDE SEQUENCE</scope>
    <source>
        <strain evidence="2">A484AB</strain>
    </source>
</reference>
<dbReference type="EMBL" id="CACRXK020006600">
    <property type="protein sequence ID" value="CAB4009870.1"/>
    <property type="molecule type" value="Genomic_DNA"/>
</dbReference>
<sequence length="187" mass="21659">MSKFFNEKARKYLEYLFMNADTTVTDNTGRDFIFWISREYHYDRILSDVIFWVTTAKKESERTAASCLSVNANIQPRWIGDISDWIIAGSYDLNGNLKSDNLFGSYKIDPLGNLPTKETFSIDKCACDDKIKWKISFPETIISPDDLIRHSWAHIEDSQKAAHSKRSPKMSTPSPQSLRYRTFPLKK</sequence>
<name>A0A6S7I262_PARCT</name>
<evidence type="ECO:0000313" key="3">
    <source>
        <dbReference type="Proteomes" id="UP001152795"/>
    </source>
</evidence>
<feature type="region of interest" description="Disordered" evidence="1">
    <location>
        <begin position="158"/>
        <end position="187"/>
    </location>
</feature>
<keyword evidence="3" id="KW-1185">Reference proteome</keyword>
<organism evidence="2 3">
    <name type="scientific">Paramuricea clavata</name>
    <name type="common">Red gorgonian</name>
    <name type="synonym">Violescent sea-whip</name>
    <dbReference type="NCBI Taxonomy" id="317549"/>
    <lineage>
        <taxon>Eukaryota</taxon>
        <taxon>Metazoa</taxon>
        <taxon>Cnidaria</taxon>
        <taxon>Anthozoa</taxon>
        <taxon>Octocorallia</taxon>
        <taxon>Malacalcyonacea</taxon>
        <taxon>Plexauridae</taxon>
        <taxon>Paramuricea</taxon>
    </lineage>
</organism>
<accession>A0A6S7I262</accession>
<dbReference type="AlphaFoldDB" id="A0A6S7I262"/>
<protein>
    <submittedName>
        <fullName evidence="2">Uncharacterized protein</fullName>
    </submittedName>
</protein>
<evidence type="ECO:0000313" key="2">
    <source>
        <dbReference type="EMBL" id="CAB4009870.1"/>
    </source>
</evidence>
<proteinExistence type="predicted"/>
<dbReference type="Proteomes" id="UP001152795">
    <property type="component" value="Unassembled WGS sequence"/>
</dbReference>